<dbReference type="VEuPathDB" id="VectorBase:PPAI000753"/>
<evidence type="ECO:0008006" key="8">
    <source>
        <dbReference type="Google" id="ProtNLM"/>
    </source>
</evidence>
<sequence>MGRMEWFRRIFNRSSAPASPTPAHDESLETEEEYRQRWYSVRVIYFTMFLMSLGFSIILTGIWPYLNMILPSHHKYWMLISRFFVGVSSSNIAVCRSYLSAATRLKERTGAVAMVSLAQVLGFVVGPALQAAVTQLGEKGLMEALSYMGILMSVGAVIACITFVAINPLCKRALYIPWGSEPPIIAEVGNSTVVDTEEIVGCPSTQEWCRTTPAMTITQFLLGYITTSIGYPIGVTLIQTIFSKVLGPRPQGTWMGLMTGSGCLSRVLGPVFVGYIYTRLGTYWTFGVTTVMMAVAMVWLCMFCDRLVPPELDHLPTPAAVELQEMSMVKHASRESLDRTPDPELVALNKPVKVEDR</sequence>
<organism evidence="6 7">
    <name type="scientific">Phlebotomus papatasi</name>
    <name type="common">Sandfly</name>
    <dbReference type="NCBI Taxonomy" id="29031"/>
    <lineage>
        <taxon>Eukaryota</taxon>
        <taxon>Metazoa</taxon>
        <taxon>Ecdysozoa</taxon>
        <taxon>Arthropoda</taxon>
        <taxon>Hexapoda</taxon>
        <taxon>Insecta</taxon>
        <taxon>Pterygota</taxon>
        <taxon>Neoptera</taxon>
        <taxon>Endopterygota</taxon>
        <taxon>Diptera</taxon>
        <taxon>Nematocera</taxon>
        <taxon>Psychodoidea</taxon>
        <taxon>Psychodidae</taxon>
        <taxon>Phlebotomus</taxon>
        <taxon>Phlebotomus</taxon>
    </lineage>
</organism>
<dbReference type="GO" id="GO:0012505">
    <property type="term" value="C:endomembrane system"/>
    <property type="evidence" value="ECO:0007669"/>
    <property type="project" value="UniProtKB-SubCell"/>
</dbReference>
<dbReference type="EMBL" id="AJVK01021310">
    <property type="status" value="NOT_ANNOTATED_CDS"/>
    <property type="molecule type" value="Genomic_DNA"/>
</dbReference>
<dbReference type="InterPro" id="IPR036259">
    <property type="entry name" value="MFS_trans_sf"/>
</dbReference>
<accession>A0A1B0D081</accession>
<reference evidence="6" key="1">
    <citation type="submission" date="2022-08" db="UniProtKB">
        <authorList>
            <consortium name="EnsemblMetazoa"/>
        </authorList>
    </citation>
    <scope>IDENTIFICATION</scope>
    <source>
        <strain evidence="6">Israel</strain>
    </source>
</reference>
<dbReference type="EnsemblMetazoa" id="PPAI000753-RA">
    <property type="protein sequence ID" value="PPAI000753-PA"/>
    <property type="gene ID" value="PPAI000753"/>
</dbReference>
<dbReference type="SUPFAM" id="SSF103473">
    <property type="entry name" value="MFS general substrate transporter"/>
    <property type="match status" value="2"/>
</dbReference>
<dbReference type="InterPro" id="IPR051068">
    <property type="entry name" value="MFS_Domain-Containing_Protein"/>
</dbReference>
<evidence type="ECO:0000256" key="4">
    <source>
        <dbReference type="ARBA" id="ARBA00022989"/>
    </source>
</evidence>
<keyword evidence="5" id="KW-0472">Membrane</keyword>
<evidence type="ECO:0000256" key="2">
    <source>
        <dbReference type="ARBA" id="ARBA00022448"/>
    </source>
</evidence>
<dbReference type="GO" id="GO:0005765">
    <property type="term" value="C:lysosomal membrane"/>
    <property type="evidence" value="ECO:0007669"/>
    <property type="project" value="TreeGrafter"/>
</dbReference>
<dbReference type="Gene3D" id="1.20.1250.20">
    <property type="entry name" value="MFS general substrate transporter like domains"/>
    <property type="match status" value="2"/>
</dbReference>
<dbReference type="InterPro" id="IPR011701">
    <property type="entry name" value="MFS"/>
</dbReference>
<comment type="subcellular location">
    <subcellularLocation>
        <location evidence="1">Endomembrane system</location>
        <topology evidence="1">Multi-pass membrane protein</topology>
    </subcellularLocation>
</comment>
<dbReference type="PANTHER" id="PTHR23510">
    <property type="entry name" value="INNER MEMBRANE TRANSPORT PROTEIN YAJR"/>
    <property type="match status" value="1"/>
</dbReference>
<dbReference type="Pfam" id="PF07690">
    <property type="entry name" value="MFS_1"/>
    <property type="match status" value="1"/>
</dbReference>
<evidence type="ECO:0000313" key="6">
    <source>
        <dbReference type="EnsemblMetazoa" id="PPAI000753-PA"/>
    </source>
</evidence>
<evidence type="ECO:0000256" key="3">
    <source>
        <dbReference type="ARBA" id="ARBA00022692"/>
    </source>
</evidence>
<dbReference type="PANTHER" id="PTHR23510:SF3">
    <property type="entry name" value="MAJOR FACILITATOR SUPERFAMILY DOMAIN-CONTAINING PROTEIN 8"/>
    <property type="match status" value="1"/>
</dbReference>
<keyword evidence="3" id="KW-0812">Transmembrane</keyword>
<dbReference type="Proteomes" id="UP000092462">
    <property type="component" value="Unassembled WGS sequence"/>
</dbReference>
<proteinExistence type="predicted"/>
<dbReference type="VEuPathDB" id="VectorBase:PPAPM1_006642"/>
<dbReference type="EMBL" id="AJVK01021311">
    <property type="status" value="NOT_ANNOTATED_CDS"/>
    <property type="molecule type" value="Genomic_DNA"/>
</dbReference>
<evidence type="ECO:0000256" key="1">
    <source>
        <dbReference type="ARBA" id="ARBA00004127"/>
    </source>
</evidence>
<evidence type="ECO:0000313" key="7">
    <source>
        <dbReference type="Proteomes" id="UP000092462"/>
    </source>
</evidence>
<protein>
    <recommendedName>
        <fullName evidence="8">Major facilitator superfamily (MFS) profile domain-containing protein</fullName>
    </recommendedName>
</protein>
<dbReference type="GO" id="GO:0022857">
    <property type="term" value="F:transmembrane transporter activity"/>
    <property type="evidence" value="ECO:0007669"/>
    <property type="project" value="InterPro"/>
</dbReference>
<dbReference type="AlphaFoldDB" id="A0A1B0D081"/>
<evidence type="ECO:0000256" key="5">
    <source>
        <dbReference type="ARBA" id="ARBA00023136"/>
    </source>
</evidence>
<keyword evidence="2" id="KW-0813">Transport</keyword>
<keyword evidence="4" id="KW-1133">Transmembrane helix</keyword>
<keyword evidence="7" id="KW-1185">Reference proteome</keyword>
<name>A0A1B0D081_PHLPP</name>